<dbReference type="InterPro" id="IPR050625">
    <property type="entry name" value="ParA/MinD_ATPase"/>
</dbReference>
<dbReference type="PANTHER" id="PTHR43384">
    <property type="entry name" value="SEPTUM SITE-DETERMINING PROTEIN MIND HOMOLOG, CHLOROPLASTIC-RELATED"/>
    <property type="match status" value="1"/>
</dbReference>
<dbReference type="GO" id="GO:0016887">
    <property type="term" value="F:ATP hydrolysis activity"/>
    <property type="evidence" value="ECO:0007669"/>
    <property type="project" value="TreeGrafter"/>
</dbReference>
<dbReference type="SUPFAM" id="SSF52540">
    <property type="entry name" value="P-loop containing nucleoside triphosphate hydrolases"/>
    <property type="match status" value="1"/>
</dbReference>
<dbReference type="PANTHER" id="PTHR43384:SF7">
    <property type="entry name" value="CARBON-MONOXIDE DEHYDROGENASE ACCESSORY PROTEIN"/>
    <property type="match status" value="1"/>
</dbReference>
<accession>A0A0U1KYL9</accession>
<evidence type="ECO:0000313" key="3">
    <source>
        <dbReference type="Proteomes" id="UP000049855"/>
    </source>
</evidence>
<organism evidence="2 3">
    <name type="scientific">Sporomusa ovata</name>
    <dbReference type="NCBI Taxonomy" id="2378"/>
    <lineage>
        <taxon>Bacteria</taxon>
        <taxon>Bacillati</taxon>
        <taxon>Bacillota</taxon>
        <taxon>Negativicutes</taxon>
        <taxon>Selenomonadales</taxon>
        <taxon>Sporomusaceae</taxon>
        <taxon>Sporomusa</taxon>
    </lineage>
</organism>
<dbReference type="GO" id="GO:0005829">
    <property type="term" value="C:cytosol"/>
    <property type="evidence" value="ECO:0007669"/>
    <property type="project" value="TreeGrafter"/>
</dbReference>
<feature type="domain" description="CobQ/CobB/MinD/ParA nucleotide binding" evidence="1">
    <location>
        <begin position="6"/>
        <end position="223"/>
    </location>
</feature>
<dbReference type="AlphaFoldDB" id="A0A0U1KYL9"/>
<dbReference type="EMBL" id="CTRP01000010">
    <property type="protein sequence ID" value="CQR72466.1"/>
    <property type="molecule type" value="Genomic_DNA"/>
</dbReference>
<sequence length="251" mass="27422">MAKQIAVAGKGGTGKTTFTALLIRYLVKNNKGSILAVDADANANLNEALGMEVEQTISELITSTKDPKNIPAGMTQETYIEYKLQASLVESDYVDMLVMGGPEGPGCYCFPNNLLKGYMDKLGKNYSYVLMDNEAGMEHISRRVTQDIDYMFVVSDASARSIRSAGRVHQLVDTLKSDVKNIYLIVTKTQNDEDLATLQGEIDKTGLKLIGVIPYDPQVAKFDLLSQPLFDLPDNSVAVQAVNAICKEAQI</sequence>
<proteinExistence type="predicted"/>
<protein>
    <submittedName>
        <fullName evidence="2">CO dehydrogenase accessory protein CooC (Nickel insertion)</fullName>
    </submittedName>
</protein>
<evidence type="ECO:0000313" key="2">
    <source>
        <dbReference type="EMBL" id="CQR72466.1"/>
    </source>
</evidence>
<dbReference type="CDD" id="cd02034">
    <property type="entry name" value="CooC1"/>
    <property type="match status" value="1"/>
</dbReference>
<dbReference type="Pfam" id="PF01656">
    <property type="entry name" value="CbiA"/>
    <property type="match status" value="1"/>
</dbReference>
<dbReference type="RefSeq" id="WP_021167180.1">
    <property type="nucleotide sequence ID" value="NZ_CTRP01000010.1"/>
</dbReference>
<name>A0A0U1KYL9_9FIRM</name>
<gene>
    <name evidence="2" type="ORF">SpAn4DRAFT_2926</name>
</gene>
<dbReference type="InterPro" id="IPR002586">
    <property type="entry name" value="CobQ/CobB/MinD/ParA_Nub-bd_dom"/>
</dbReference>
<dbReference type="GO" id="GO:0051782">
    <property type="term" value="P:negative regulation of cell division"/>
    <property type="evidence" value="ECO:0007669"/>
    <property type="project" value="TreeGrafter"/>
</dbReference>
<dbReference type="Proteomes" id="UP000049855">
    <property type="component" value="Unassembled WGS sequence"/>
</dbReference>
<reference evidence="3" key="1">
    <citation type="submission" date="2015-03" db="EMBL/GenBank/DDBJ databases">
        <authorList>
            <person name="Nijsse Bart"/>
        </authorList>
    </citation>
    <scope>NUCLEOTIDE SEQUENCE [LARGE SCALE GENOMIC DNA]</scope>
</reference>
<dbReference type="PIRSF" id="PIRSF005647">
    <property type="entry name" value="CooC"/>
    <property type="match status" value="1"/>
</dbReference>
<dbReference type="InterPro" id="IPR014433">
    <property type="entry name" value="CooC"/>
</dbReference>
<dbReference type="InterPro" id="IPR027417">
    <property type="entry name" value="P-loop_NTPase"/>
</dbReference>
<keyword evidence="3" id="KW-1185">Reference proteome</keyword>
<dbReference type="Gene3D" id="3.40.50.300">
    <property type="entry name" value="P-loop containing nucleotide triphosphate hydrolases"/>
    <property type="match status" value="1"/>
</dbReference>
<dbReference type="GO" id="GO:0009898">
    <property type="term" value="C:cytoplasmic side of plasma membrane"/>
    <property type="evidence" value="ECO:0007669"/>
    <property type="project" value="TreeGrafter"/>
</dbReference>
<evidence type="ECO:0000259" key="1">
    <source>
        <dbReference type="Pfam" id="PF01656"/>
    </source>
</evidence>
<dbReference type="GO" id="GO:0005524">
    <property type="term" value="F:ATP binding"/>
    <property type="evidence" value="ECO:0007669"/>
    <property type="project" value="TreeGrafter"/>
</dbReference>